<reference evidence="7 8" key="1">
    <citation type="submission" date="2019-08" db="EMBL/GenBank/DDBJ databases">
        <authorList>
            <person name="Ye J."/>
        </authorList>
    </citation>
    <scope>NUCLEOTIDE SEQUENCE [LARGE SCALE GENOMIC DNA]</scope>
    <source>
        <strain evidence="7 8">TK008</strain>
    </source>
</reference>
<name>A0A5C6RX78_9RHOB</name>
<dbReference type="PANTHER" id="PTHR30250:SF31">
    <property type="entry name" value="INNER MEMBRANE PROTEIN YGHQ"/>
    <property type="match status" value="1"/>
</dbReference>
<evidence type="ECO:0000256" key="3">
    <source>
        <dbReference type="ARBA" id="ARBA00022692"/>
    </source>
</evidence>
<dbReference type="PANTHER" id="PTHR30250">
    <property type="entry name" value="PST FAMILY PREDICTED COLANIC ACID TRANSPORTER"/>
    <property type="match status" value="1"/>
</dbReference>
<feature type="transmembrane region" description="Helical" evidence="6">
    <location>
        <begin position="164"/>
        <end position="184"/>
    </location>
</feature>
<keyword evidence="4 6" id="KW-1133">Transmembrane helix</keyword>
<keyword evidence="5 6" id="KW-0472">Membrane</keyword>
<comment type="subcellular location">
    <subcellularLocation>
        <location evidence="1">Cell membrane</location>
        <topology evidence="1">Multi-pass membrane protein</topology>
    </subcellularLocation>
</comment>
<feature type="transmembrane region" description="Helical" evidence="6">
    <location>
        <begin position="101"/>
        <end position="123"/>
    </location>
</feature>
<accession>A0A5C6RX78</accession>
<keyword evidence="3 6" id="KW-0812">Transmembrane</keyword>
<dbReference type="EMBL" id="VOPL01000008">
    <property type="protein sequence ID" value="TXB66419.1"/>
    <property type="molecule type" value="Genomic_DNA"/>
</dbReference>
<evidence type="ECO:0000256" key="4">
    <source>
        <dbReference type="ARBA" id="ARBA00022989"/>
    </source>
</evidence>
<dbReference type="InterPro" id="IPR050833">
    <property type="entry name" value="Poly_Biosynth_Transport"/>
</dbReference>
<evidence type="ECO:0000313" key="7">
    <source>
        <dbReference type="EMBL" id="TXB66419.1"/>
    </source>
</evidence>
<dbReference type="Proteomes" id="UP000321562">
    <property type="component" value="Unassembled WGS sequence"/>
</dbReference>
<evidence type="ECO:0000256" key="6">
    <source>
        <dbReference type="SAM" id="Phobius"/>
    </source>
</evidence>
<feature type="transmembrane region" description="Helical" evidence="6">
    <location>
        <begin position="50"/>
        <end position="69"/>
    </location>
</feature>
<sequence length="444" mass="48801">MANSVEAQPKARSFRARMSRNLSWTFGSQLFISVAAVATLFITARALGPTNLGILALVEAFVRIVDLIVRLEPWQAVIKYAIGAQDRRDAPAFLRLIKLSILIDAFGGILSGLTCIILASFIAPMIGLSDESGAQYIWFVAFGLFFSYRSTATAILRIFDRFDLLARIDMITALIRLALTVIAWASGLGIWAFLALLLAQSLMDGLVAFFCALKELHRHGYHGVRAASGLQALRENPGFLRFLWNSNFNVILRQSANRFDILVLGAMMNPAAVGIYQLGKRVMNRVTKLAGPIRQTIYPELARLWEQGKIAQFNRVVLIVSVSILMMQLVVALPIMLNMEWVIERLFGNAYAGAGPVMNILLGSSIIFASGVALNPALLSMGKDRILVRVTVISTVLFAASFLPFVHLWGVEGAAFSNLVFNLSWTIGCMLAFRRVRAKSGTPS</sequence>
<dbReference type="GO" id="GO:0005886">
    <property type="term" value="C:plasma membrane"/>
    <property type="evidence" value="ECO:0007669"/>
    <property type="project" value="UniProtKB-SubCell"/>
</dbReference>
<dbReference type="Pfam" id="PF13440">
    <property type="entry name" value="Polysacc_synt_3"/>
    <property type="match status" value="1"/>
</dbReference>
<organism evidence="7 8">
    <name type="scientific">Paracoccus aurantiacus</name>
    <dbReference type="NCBI Taxonomy" id="2599412"/>
    <lineage>
        <taxon>Bacteria</taxon>
        <taxon>Pseudomonadati</taxon>
        <taxon>Pseudomonadota</taxon>
        <taxon>Alphaproteobacteria</taxon>
        <taxon>Rhodobacterales</taxon>
        <taxon>Paracoccaceae</taxon>
        <taxon>Paracoccus</taxon>
    </lineage>
</organism>
<keyword evidence="8" id="KW-1185">Reference proteome</keyword>
<feature type="transmembrane region" description="Helical" evidence="6">
    <location>
        <begin position="357"/>
        <end position="379"/>
    </location>
</feature>
<feature type="transmembrane region" description="Helical" evidence="6">
    <location>
        <begin position="316"/>
        <end position="337"/>
    </location>
</feature>
<evidence type="ECO:0000256" key="1">
    <source>
        <dbReference type="ARBA" id="ARBA00004651"/>
    </source>
</evidence>
<feature type="transmembrane region" description="Helical" evidence="6">
    <location>
        <begin position="386"/>
        <end position="409"/>
    </location>
</feature>
<gene>
    <name evidence="7" type="ORF">FQV27_16040</name>
</gene>
<feature type="transmembrane region" description="Helical" evidence="6">
    <location>
        <begin position="135"/>
        <end position="152"/>
    </location>
</feature>
<evidence type="ECO:0000256" key="5">
    <source>
        <dbReference type="ARBA" id="ARBA00023136"/>
    </source>
</evidence>
<keyword evidence="2" id="KW-1003">Cell membrane</keyword>
<comment type="caution">
    <text evidence="7">The sequence shown here is derived from an EMBL/GenBank/DDBJ whole genome shotgun (WGS) entry which is preliminary data.</text>
</comment>
<dbReference type="AlphaFoldDB" id="A0A5C6RX78"/>
<evidence type="ECO:0000256" key="2">
    <source>
        <dbReference type="ARBA" id="ARBA00022475"/>
    </source>
</evidence>
<feature type="transmembrane region" description="Helical" evidence="6">
    <location>
        <begin position="21"/>
        <end position="44"/>
    </location>
</feature>
<dbReference type="OrthoDB" id="493991at2"/>
<protein>
    <submittedName>
        <fullName evidence="7">Oligosaccharide flippase family protein</fullName>
    </submittedName>
</protein>
<proteinExistence type="predicted"/>
<feature type="transmembrane region" description="Helical" evidence="6">
    <location>
        <begin position="415"/>
        <end position="433"/>
    </location>
</feature>
<evidence type="ECO:0000313" key="8">
    <source>
        <dbReference type="Proteomes" id="UP000321562"/>
    </source>
</evidence>